<dbReference type="OrthoDB" id="330499at2759"/>
<dbReference type="Proteomes" id="UP000332933">
    <property type="component" value="Unassembled WGS sequence"/>
</dbReference>
<reference evidence="2" key="2">
    <citation type="submission" date="2019-06" db="EMBL/GenBank/DDBJ databases">
        <title>Genomics analysis of Aphanomyces spp. identifies a new class of oomycete effector associated with host adaptation.</title>
        <authorList>
            <person name="Gaulin E."/>
        </authorList>
    </citation>
    <scope>NUCLEOTIDE SEQUENCE</scope>
    <source>
        <strain evidence="2">CBS 578.67</strain>
    </source>
</reference>
<dbReference type="AlphaFoldDB" id="A0A485KMU0"/>
<proteinExistence type="predicted"/>
<evidence type="ECO:0000259" key="1">
    <source>
        <dbReference type="Pfam" id="PF23741"/>
    </source>
</evidence>
<feature type="domain" description="DUF7164" evidence="1">
    <location>
        <begin position="420"/>
        <end position="706"/>
    </location>
</feature>
<evidence type="ECO:0000313" key="2">
    <source>
        <dbReference type="EMBL" id="KAF0700162.1"/>
    </source>
</evidence>
<protein>
    <submittedName>
        <fullName evidence="3">Aste57867_9290 protein</fullName>
    </submittedName>
</protein>
<evidence type="ECO:0000313" key="4">
    <source>
        <dbReference type="Proteomes" id="UP000332933"/>
    </source>
</evidence>
<dbReference type="Pfam" id="PF23741">
    <property type="entry name" value="DUF7164"/>
    <property type="match status" value="2"/>
</dbReference>
<evidence type="ECO:0000313" key="3">
    <source>
        <dbReference type="EMBL" id="VFT86172.1"/>
    </source>
</evidence>
<accession>A0A485KMU0</accession>
<reference evidence="3 4" key="1">
    <citation type="submission" date="2019-03" db="EMBL/GenBank/DDBJ databases">
        <authorList>
            <person name="Gaulin E."/>
            <person name="Dumas B."/>
        </authorList>
    </citation>
    <scope>NUCLEOTIDE SEQUENCE [LARGE SCALE GENOMIC DNA]</scope>
    <source>
        <strain evidence="3">CBS 568.67</strain>
    </source>
</reference>
<name>A0A485KMU0_9STRA</name>
<organism evidence="3 4">
    <name type="scientific">Aphanomyces stellatus</name>
    <dbReference type="NCBI Taxonomy" id="120398"/>
    <lineage>
        <taxon>Eukaryota</taxon>
        <taxon>Sar</taxon>
        <taxon>Stramenopiles</taxon>
        <taxon>Oomycota</taxon>
        <taxon>Saprolegniomycetes</taxon>
        <taxon>Saprolegniales</taxon>
        <taxon>Verrucalvaceae</taxon>
        <taxon>Aphanomyces</taxon>
    </lineage>
</organism>
<dbReference type="EMBL" id="VJMH01005135">
    <property type="protein sequence ID" value="KAF0700162.1"/>
    <property type="molecule type" value="Genomic_DNA"/>
</dbReference>
<dbReference type="EMBL" id="CAADRA010005156">
    <property type="protein sequence ID" value="VFT86172.1"/>
    <property type="molecule type" value="Genomic_DNA"/>
</dbReference>
<gene>
    <name evidence="3" type="primary">Aste57867_9290</name>
    <name evidence="2" type="ORF">As57867_009254</name>
    <name evidence="3" type="ORF">ASTE57867_9290</name>
</gene>
<sequence length="731" mass="82507">MPPPRDDEPSSPLTPIAPSRLPRSPLKRLLVVGATFLVVYLCLADSVLVADSGLGTDGNVAPRHHAGAAAAHFVADVDVVVVDLPPPPPPQRPDDTVAIVAYVPNTKPEYIGQANRMLWASWNYARRQVNASTRNRTDLIFFVHTSVLDQLPPSCTRVALNETTMLEHTTVDRCYVIEHTPPTDDFWHRNKFFHSLTFLAEPAYRPLLTSYARLLRTDVDCAITPAFLTYRPYHFVVGKGGYMYNQTKPQLLQVVAELNMTHQGLHNLGSTWFGDATLVLDMVSHVLEVAKYILTSPVHGVEKGWPLWHVPVTSMYAGEITLNHYIPKANLLINNRTFDVNAIGDDAIPSVYHIHCWPDDYRGKYFDKWAFKRGEYTRDKYPRASLNTTAVRDFMLLLVLYESDGAVQLPPPQSFGGSAAVIAYVGHTKYVAQAHHLLFASWNYARRQTDATSRNRTDLVLFVHANVMLDDLPPSCERLDPTHFSFAPSDVQHRLDDQCYVVMHYTAVDDVFLQHSFMHSVAYLTEVAYRPFLASYDRLLRTDVDCAITPAFFMYRPTKDRLVVGGGRYMFDQTKAELLRVASELSMTHHGRFNIGSTWYGEATLILDLMPFVVDVAKYILGNSEHKTEKGWPRWHIPVTPMYAGEIVVNHLLPAENLLVSDTTFDVHAISTDATVASIYHIHCWPILAQGQWFDKHAFLSGAYTKDKYPRASLDTTVVRDYVMALALYGE</sequence>
<feature type="domain" description="DUF7164" evidence="1">
    <location>
        <begin position="95"/>
        <end position="378"/>
    </location>
</feature>
<dbReference type="InterPro" id="IPR055588">
    <property type="entry name" value="DUF7164"/>
</dbReference>
<keyword evidence="4" id="KW-1185">Reference proteome</keyword>